<dbReference type="InterPro" id="IPR011013">
    <property type="entry name" value="Gal_mutarotase_sf_dom"/>
</dbReference>
<dbReference type="PANTHER" id="PTHR46323">
    <property type="entry name" value="BETA-GALACTOSIDASE"/>
    <property type="match status" value="1"/>
</dbReference>
<organism evidence="10 11">
    <name type="scientific">Streptomyces oceani</name>
    <dbReference type="NCBI Taxonomy" id="1075402"/>
    <lineage>
        <taxon>Bacteria</taxon>
        <taxon>Bacillati</taxon>
        <taxon>Actinomycetota</taxon>
        <taxon>Actinomycetes</taxon>
        <taxon>Kitasatosporales</taxon>
        <taxon>Streptomycetaceae</taxon>
        <taxon>Streptomyces</taxon>
    </lineage>
</organism>
<keyword evidence="11" id="KW-1185">Reference proteome</keyword>
<dbReference type="Gene3D" id="2.60.120.260">
    <property type="entry name" value="Galactose-binding domain-like"/>
    <property type="match status" value="1"/>
</dbReference>
<protein>
    <recommendedName>
        <fullName evidence="4">Beta-galactosidase</fullName>
        <ecNumber evidence="3">3.2.1.23</ecNumber>
    </recommendedName>
    <alternativeName>
        <fullName evidence="7">Lactase</fullName>
    </alternativeName>
</protein>
<gene>
    <name evidence="10" type="ORF">AN216_23015</name>
</gene>
<dbReference type="PRINTS" id="PR00132">
    <property type="entry name" value="GLHYDRLASE2"/>
</dbReference>
<dbReference type="SUPFAM" id="SSF51445">
    <property type="entry name" value="(Trans)glycosidases"/>
    <property type="match status" value="1"/>
</dbReference>
<dbReference type="InterPro" id="IPR014718">
    <property type="entry name" value="GH-type_carb-bd"/>
</dbReference>
<dbReference type="Gene3D" id="3.20.20.80">
    <property type="entry name" value="Glycosidases"/>
    <property type="match status" value="1"/>
</dbReference>
<dbReference type="SUPFAM" id="SSF74650">
    <property type="entry name" value="Galactose mutarotase-like"/>
    <property type="match status" value="1"/>
</dbReference>
<dbReference type="PANTHER" id="PTHR46323:SF2">
    <property type="entry name" value="BETA-GALACTOSIDASE"/>
    <property type="match status" value="1"/>
</dbReference>
<dbReference type="SUPFAM" id="SSF49303">
    <property type="entry name" value="beta-Galactosidase/glucuronidase domain"/>
    <property type="match status" value="2"/>
</dbReference>
<dbReference type="InterPro" id="IPR004199">
    <property type="entry name" value="B-gal_small/dom_5"/>
</dbReference>
<evidence type="ECO:0000256" key="6">
    <source>
        <dbReference type="ARBA" id="ARBA00023295"/>
    </source>
</evidence>
<dbReference type="Pfam" id="PF02929">
    <property type="entry name" value="Bgal_small_N"/>
    <property type="match status" value="1"/>
</dbReference>
<feature type="domain" description="Beta galactosidase small chain/" evidence="9">
    <location>
        <begin position="786"/>
        <end position="1070"/>
    </location>
</feature>
<evidence type="ECO:0000259" key="9">
    <source>
        <dbReference type="SMART" id="SM01038"/>
    </source>
</evidence>
<dbReference type="OrthoDB" id="9762066at2"/>
<dbReference type="GO" id="GO:0030246">
    <property type="term" value="F:carbohydrate binding"/>
    <property type="evidence" value="ECO:0007669"/>
    <property type="project" value="InterPro"/>
</dbReference>
<dbReference type="InterPro" id="IPR006104">
    <property type="entry name" value="Glyco_hydro_2_N"/>
</dbReference>
<dbReference type="SUPFAM" id="SSF49785">
    <property type="entry name" value="Galactose-binding domain-like"/>
    <property type="match status" value="1"/>
</dbReference>
<dbReference type="Pfam" id="PF02836">
    <property type="entry name" value="Glyco_hydro_2_C"/>
    <property type="match status" value="1"/>
</dbReference>
<dbReference type="InterPro" id="IPR050347">
    <property type="entry name" value="Bact_Beta-galactosidase"/>
</dbReference>
<dbReference type="GO" id="GO:0004565">
    <property type="term" value="F:beta-galactosidase activity"/>
    <property type="evidence" value="ECO:0007669"/>
    <property type="project" value="UniProtKB-EC"/>
</dbReference>
<dbReference type="SMART" id="SM01038">
    <property type="entry name" value="Bgal_small_N"/>
    <property type="match status" value="1"/>
</dbReference>
<dbReference type="Proteomes" id="UP000176101">
    <property type="component" value="Unassembled WGS sequence"/>
</dbReference>
<dbReference type="InterPro" id="IPR006102">
    <property type="entry name" value="Ig-like_GH2"/>
</dbReference>
<evidence type="ECO:0000256" key="2">
    <source>
        <dbReference type="ARBA" id="ARBA00007401"/>
    </source>
</evidence>
<dbReference type="Gene3D" id="2.60.40.10">
    <property type="entry name" value="Immunoglobulins"/>
    <property type="match status" value="2"/>
</dbReference>
<name>A0A1E7JWJ0_9ACTN</name>
<dbReference type="InterPro" id="IPR008979">
    <property type="entry name" value="Galactose-bd-like_sf"/>
</dbReference>
<dbReference type="InterPro" id="IPR023232">
    <property type="entry name" value="Glyco_hydro_2_AS"/>
</dbReference>
<evidence type="ECO:0000313" key="10">
    <source>
        <dbReference type="EMBL" id="OEU95996.1"/>
    </source>
</evidence>
<dbReference type="EMBL" id="LJGU01000149">
    <property type="protein sequence ID" value="OEU95996.1"/>
    <property type="molecule type" value="Genomic_DNA"/>
</dbReference>
<sequence>MRTRHSRRSFLTTTGMAAGSLAVLSAQRTAFAAEAPTGKAGKGSEWNADPTHFQVNREPHRARLIPLADTDAARARTAATDSPYYRSLNGDWRFHWTPNPEGRPQDFWRPDFDDSGWDTLAVPANWEVNGYGKPIYLNVDYPWKGHEQPTYPDVPTSHNPVGSYRRTFTVPGDWSGRRTLISFQGVKSAFFVWLNGESVGYSEDSFAPAEFDLTPWLREGRNTLAVQVYRWSDGSWLEDQDMIDLSGIFRDVYLYSVPQIGVHDLTVRTELADDLGSAELRARVTLRDRGGSGASEQLVRATLHDSEGKPVLDEALSGTAEFADGRAELELSGTVDQPRPWSAEDPALYTLVVTLPEKAGDDAPVREVQRVRIGFRSVGWGDRSFTVNGKPLLLRGANRHEMHPDTGQVVSEESMLEEIKLMKRHNINAVRTSHYPDDPRWLELCDEYGLYVCDEANLETHGVRDTLPGGLPEWADACLDRMRSMVERDKNHPSVIIWSLGNEAGQGGTFRQMADWARQRDPSRPVHYEQMNEVTDLHSRMYSPPQDVENYAKSGDPKPYLLCEYAHSMGNSLGNFQEYWDLFEKYDVLIGGFIWDWCDQNLRRPIPDAPGRSYLSYGKDWDPNYPTDDDFCANGVVTGDREVKPALLEAKKVHQTIRCALSDLGQGTVRVDNLNLFTGLDGYELRWEVLRDGESVQDGTLDAPKVAPGEHGSVRVPYRKPRDIPAGAEHWLNLSFTLREPTSWADAGHVVAHDQLPLDWPAPRPEQPDPGGLPALEVDEGDNRITVTGRDFDLLLDRATGGLTRYRHQGRTLLTEGPVANYWRAPIDNDIGRGADKKLRTWREAGPKAQVGEVRVEQPGDGRALLTVTATLPTSPAPSKLTTLYDIRGDGEVRITHTLAPGAGLPDIPLVGALFTVPAEFGTLSWYGRGPHENHWDRFRSAHFGRYSEPVDKRVHASGYMRPQEAGNLTDVRWARLTNQDGAGLEVRGTPTAADGTWKSGALEVNALHQHPYDLEDVRHPYEVKRRKEVMLSVNHRQTGVGGNNSWGEPPLEKYLLHADRTYEYAYRLLPVTPG</sequence>
<evidence type="ECO:0000256" key="3">
    <source>
        <dbReference type="ARBA" id="ARBA00012756"/>
    </source>
</evidence>
<dbReference type="Pfam" id="PF16353">
    <property type="entry name" value="LacZ_4"/>
    <property type="match status" value="1"/>
</dbReference>
<evidence type="ECO:0000256" key="1">
    <source>
        <dbReference type="ARBA" id="ARBA00001412"/>
    </source>
</evidence>
<dbReference type="Pfam" id="PF02837">
    <property type="entry name" value="Glyco_hydro_2_N"/>
    <property type="match status" value="1"/>
</dbReference>
<dbReference type="InterPro" id="IPR036156">
    <property type="entry name" value="Beta-gal/glucu_dom_sf"/>
</dbReference>
<dbReference type="InterPro" id="IPR006103">
    <property type="entry name" value="Glyco_hydro_2_cat"/>
</dbReference>
<dbReference type="PATRIC" id="fig|1075402.3.peg.822"/>
<evidence type="ECO:0000256" key="5">
    <source>
        <dbReference type="ARBA" id="ARBA00022801"/>
    </source>
</evidence>
<evidence type="ECO:0000313" key="11">
    <source>
        <dbReference type="Proteomes" id="UP000176101"/>
    </source>
</evidence>
<dbReference type="Pfam" id="PF00703">
    <property type="entry name" value="Glyco_hydro_2"/>
    <property type="match status" value="1"/>
</dbReference>
<dbReference type="AlphaFoldDB" id="A0A1E7JWJ0"/>
<keyword evidence="5" id="KW-0378">Hydrolase</keyword>
<dbReference type="Gene3D" id="2.70.98.10">
    <property type="match status" value="1"/>
</dbReference>
<dbReference type="RefSeq" id="WP_070198609.1">
    <property type="nucleotide sequence ID" value="NZ_LJGU01000149.1"/>
</dbReference>
<keyword evidence="8" id="KW-0732">Signal</keyword>
<dbReference type="GO" id="GO:0005990">
    <property type="term" value="P:lactose catabolic process"/>
    <property type="evidence" value="ECO:0007669"/>
    <property type="project" value="TreeGrafter"/>
</dbReference>
<accession>A0A1E7JWJ0</accession>
<dbReference type="EC" id="3.2.1.23" evidence="3"/>
<feature type="signal peptide" evidence="8">
    <location>
        <begin position="1"/>
        <end position="32"/>
    </location>
</feature>
<dbReference type="InterPro" id="IPR006311">
    <property type="entry name" value="TAT_signal"/>
</dbReference>
<feature type="chain" id="PRO_5009196022" description="Beta-galactosidase" evidence="8">
    <location>
        <begin position="33"/>
        <end position="1075"/>
    </location>
</feature>
<comment type="similarity">
    <text evidence="2">Belongs to the glycosyl hydrolase 2 family.</text>
</comment>
<dbReference type="PROSITE" id="PS00608">
    <property type="entry name" value="GLYCOSYL_HYDROL_F2_2"/>
    <property type="match status" value="1"/>
</dbReference>
<proteinExistence type="inferred from homology"/>
<comment type="catalytic activity">
    <reaction evidence="1">
        <text>Hydrolysis of terminal non-reducing beta-D-galactose residues in beta-D-galactosides.</text>
        <dbReference type="EC" id="3.2.1.23"/>
    </reaction>
</comment>
<dbReference type="PROSITE" id="PS51318">
    <property type="entry name" value="TAT"/>
    <property type="match status" value="1"/>
</dbReference>
<evidence type="ECO:0000256" key="7">
    <source>
        <dbReference type="ARBA" id="ARBA00032230"/>
    </source>
</evidence>
<keyword evidence="6" id="KW-0326">Glycosidase</keyword>
<dbReference type="InterPro" id="IPR017853">
    <property type="entry name" value="GH"/>
</dbReference>
<reference evidence="10 11" key="1">
    <citation type="journal article" date="2016" name="Front. Microbiol.">
        <title>Comparative Genomics Analysis of Streptomyces Species Reveals Their Adaptation to the Marine Environment and Their Diversity at the Genomic Level.</title>
        <authorList>
            <person name="Tian X."/>
            <person name="Zhang Z."/>
            <person name="Yang T."/>
            <person name="Chen M."/>
            <person name="Li J."/>
            <person name="Chen F."/>
            <person name="Yang J."/>
            <person name="Li W."/>
            <person name="Zhang B."/>
            <person name="Zhang Z."/>
            <person name="Wu J."/>
            <person name="Zhang C."/>
            <person name="Long L."/>
            <person name="Xiao J."/>
        </authorList>
    </citation>
    <scope>NUCLEOTIDE SEQUENCE [LARGE SCALE GENOMIC DNA]</scope>
    <source>
        <strain evidence="10 11">SCSIO 02100</strain>
    </source>
</reference>
<dbReference type="STRING" id="1075402.AN216_23015"/>
<comment type="caution">
    <text evidence="10">The sequence shown here is derived from an EMBL/GenBank/DDBJ whole genome shotgun (WGS) entry which is preliminary data.</text>
</comment>
<dbReference type="InterPro" id="IPR006101">
    <property type="entry name" value="Glyco_hydro_2"/>
</dbReference>
<dbReference type="InterPro" id="IPR032312">
    <property type="entry name" value="LacZ_4"/>
</dbReference>
<evidence type="ECO:0000256" key="4">
    <source>
        <dbReference type="ARBA" id="ARBA00013303"/>
    </source>
</evidence>
<dbReference type="InterPro" id="IPR013783">
    <property type="entry name" value="Ig-like_fold"/>
</dbReference>
<evidence type="ECO:0000256" key="8">
    <source>
        <dbReference type="SAM" id="SignalP"/>
    </source>
</evidence>
<dbReference type="GO" id="GO:0009341">
    <property type="term" value="C:beta-galactosidase complex"/>
    <property type="evidence" value="ECO:0007669"/>
    <property type="project" value="InterPro"/>
</dbReference>